<keyword evidence="6" id="KW-1205">Fibrinolytic toxin</keyword>
<comment type="function">
    <text evidence="5">Fibrinolytic activity; shows preferential cleavage of Arg-Gly bonds in all three fibrinogen chains. Contact with the caterpillars causes severe bleeding, due the anticoagulant effect of the protein.</text>
</comment>
<dbReference type="Pfam" id="PF00089">
    <property type="entry name" value="Trypsin"/>
    <property type="match status" value="1"/>
</dbReference>
<dbReference type="PROSITE" id="PS50240">
    <property type="entry name" value="TRYPSIN_DOM"/>
    <property type="match status" value="1"/>
</dbReference>
<dbReference type="Proteomes" id="UP000324832">
    <property type="component" value="Unassembled WGS sequence"/>
</dbReference>
<dbReference type="PROSITE" id="PS00134">
    <property type="entry name" value="TRYPSIN_HIS"/>
    <property type="match status" value="1"/>
</dbReference>
<evidence type="ECO:0000256" key="1">
    <source>
        <dbReference type="ARBA" id="ARBA00004239"/>
    </source>
</evidence>
<dbReference type="InterPro" id="IPR018114">
    <property type="entry name" value="TRYPSIN_HIS"/>
</dbReference>
<dbReference type="EMBL" id="FZQP02000293">
    <property type="protein sequence ID" value="VVC88325.1"/>
    <property type="molecule type" value="Genomic_DNA"/>
</dbReference>
<evidence type="ECO:0000256" key="3">
    <source>
        <dbReference type="ARBA" id="ARBA00023157"/>
    </source>
</evidence>
<evidence type="ECO:0000259" key="7">
    <source>
        <dbReference type="PROSITE" id="PS50240"/>
    </source>
</evidence>
<protein>
    <recommendedName>
        <fullName evidence="7">Peptidase S1 domain-containing protein</fullName>
    </recommendedName>
</protein>
<dbReference type="Gene3D" id="2.40.10.10">
    <property type="entry name" value="Trypsin-like serine proteases"/>
    <property type="match status" value="1"/>
</dbReference>
<dbReference type="SUPFAM" id="SSF50494">
    <property type="entry name" value="Trypsin-like serine proteases"/>
    <property type="match status" value="1"/>
</dbReference>
<proteinExistence type="predicted"/>
<dbReference type="GO" id="GO:0006508">
    <property type="term" value="P:proteolysis"/>
    <property type="evidence" value="ECO:0007669"/>
    <property type="project" value="InterPro"/>
</dbReference>
<dbReference type="InterPro" id="IPR009003">
    <property type="entry name" value="Peptidase_S1_PA"/>
</dbReference>
<dbReference type="AlphaFoldDB" id="A0A5E4PT81"/>
<dbReference type="PANTHER" id="PTHR24252:SF7">
    <property type="entry name" value="HYALIN"/>
    <property type="match status" value="1"/>
</dbReference>
<dbReference type="FunFam" id="2.40.10.10:FF:000068">
    <property type="entry name" value="transmembrane protease serine 2"/>
    <property type="match status" value="1"/>
</dbReference>
<comment type="subcellular location">
    <subcellularLocation>
        <location evidence="1">Secreted</location>
        <location evidence="1">Extracellular space</location>
    </subcellularLocation>
</comment>
<name>A0A5E4PT81_9NEOP</name>
<evidence type="ECO:0000256" key="4">
    <source>
        <dbReference type="ARBA" id="ARBA00023240"/>
    </source>
</evidence>
<sequence>MLTVLPTLCSPVPHLERIVNGYIVDITDVPYQAALRRKMISGWVHSCGAVVISDRSVLTAAHCVNTYDEQQIYNLQVTVGTTNRLTGGTAYEVSKVNVHEQYSSETLENDIAVVTVHDTIIFSDSVNKVNLPGPEFNIEKSFPKRNVQEHTEASLQYIPG</sequence>
<evidence type="ECO:0000313" key="9">
    <source>
        <dbReference type="Proteomes" id="UP000324832"/>
    </source>
</evidence>
<evidence type="ECO:0000313" key="8">
    <source>
        <dbReference type="EMBL" id="VVC88325.1"/>
    </source>
</evidence>
<dbReference type="GO" id="GO:0004252">
    <property type="term" value="F:serine-type endopeptidase activity"/>
    <property type="evidence" value="ECO:0007669"/>
    <property type="project" value="InterPro"/>
</dbReference>
<dbReference type="GO" id="GO:0005576">
    <property type="term" value="C:extracellular region"/>
    <property type="evidence" value="ECO:0007669"/>
    <property type="project" value="UniProtKB-SubCell"/>
</dbReference>
<dbReference type="SMART" id="SM00020">
    <property type="entry name" value="Tryp_SPc"/>
    <property type="match status" value="1"/>
</dbReference>
<evidence type="ECO:0000256" key="5">
    <source>
        <dbReference type="ARBA" id="ARBA00055534"/>
    </source>
</evidence>
<dbReference type="InterPro" id="IPR043504">
    <property type="entry name" value="Peptidase_S1_PA_chymotrypsin"/>
</dbReference>
<evidence type="ECO:0000256" key="6">
    <source>
        <dbReference type="ARBA" id="ARBA00084094"/>
    </source>
</evidence>
<keyword evidence="4" id="KW-1199">Hemostasis impairing toxin</keyword>
<evidence type="ECO:0000256" key="2">
    <source>
        <dbReference type="ARBA" id="ARBA00022656"/>
    </source>
</evidence>
<gene>
    <name evidence="8" type="ORF">LSINAPIS_LOCUS1726</name>
</gene>
<organism evidence="8 9">
    <name type="scientific">Leptidea sinapis</name>
    <dbReference type="NCBI Taxonomy" id="189913"/>
    <lineage>
        <taxon>Eukaryota</taxon>
        <taxon>Metazoa</taxon>
        <taxon>Ecdysozoa</taxon>
        <taxon>Arthropoda</taxon>
        <taxon>Hexapoda</taxon>
        <taxon>Insecta</taxon>
        <taxon>Pterygota</taxon>
        <taxon>Neoptera</taxon>
        <taxon>Endopterygota</taxon>
        <taxon>Lepidoptera</taxon>
        <taxon>Glossata</taxon>
        <taxon>Ditrysia</taxon>
        <taxon>Papilionoidea</taxon>
        <taxon>Pieridae</taxon>
        <taxon>Dismorphiinae</taxon>
        <taxon>Leptidea</taxon>
    </lineage>
</organism>
<keyword evidence="3" id="KW-1015">Disulfide bond</keyword>
<dbReference type="GO" id="GO:0090729">
    <property type="term" value="F:toxin activity"/>
    <property type="evidence" value="ECO:0007669"/>
    <property type="project" value="UniProtKB-KW"/>
</dbReference>
<accession>A0A5E4PT81</accession>
<reference evidence="8 9" key="1">
    <citation type="submission" date="2017-07" db="EMBL/GenBank/DDBJ databases">
        <authorList>
            <person name="Talla V."/>
            <person name="Backstrom N."/>
        </authorList>
    </citation>
    <scope>NUCLEOTIDE SEQUENCE [LARGE SCALE GENOMIC DNA]</scope>
</reference>
<dbReference type="PANTHER" id="PTHR24252">
    <property type="entry name" value="ACROSIN-RELATED"/>
    <property type="match status" value="1"/>
</dbReference>
<keyword evidence="9" id="KW-1185">Reference proteome</keyword>
<feature type="domain" description="Peptidase S1" evidence="7">
    <location>
        <begin position="18"/>
        <end position="160"/>
    </location>
</feature>
<dbReference type="InterPro" id="IPR001254">
    <property type="entry name" value="Trypsin_dom"/>
</dbReference>
<keyword evidence="2" id="KW-0800">Toxin</keyword>